<organism evidence="2 3">
    <name type="scientific">Paraburkholderia dioscoreae</name>
    <dbReference type="NCBI Taxonomy" id="2604047"/>
    <lineage>
        <taxon>Bacteria</taxon>
        <taxon>Pseudomonadati</taxon>
        <taxon>Pseudomonadota</taxon>
        <taxon>Betaproteobacteria</taxon>
        <taxon>Burkholderiales</taxon>
        <taxon>Burkholderiaceae</taxon>
        <taxon>Paraburkholderia</taxon>
    </lineage>
</organism>
<dbReference type="InterPro" id="IPR004195">
    <property type="entry name" value="Head_decoration_D"/>
</dbReference>
<dbReference type="KEGG" id="pdio:PDMSB3_2012"/>
<dbReference type="Pfam" id="PF02924">
    <property type="entry name" value="HDPD"/>
    <property type="match status" value="1"/>
</dbReference>
<evidence type="ECO:0000256" key="1">
    <source>
        <dbReference type="SAM" id="MobiDB-lite"/>
    </source>
</evidence>
<name>A0A5Q4ZD49_9BURK</name>
<accession>A0A5Q4ZD49</accession>
<sequence length="218" mass="22054">MTQTPLIEGRHDGGFLVSESRGHRSRDRGTLSGAAKIQAGQVLGRKVGGTAAAAAKAGNTGNGTFTLDATTPVVGNAQPGVYVVRCATAAANGGTFRVFDPTGDVIGDVAVGATFNDQIKFVIADGATDFVVGDEFDVTVSALSKAYVPLSLTATDGSQVASAISFANVDATLADQTGTVVTRDCEVNGFELFWPTGASANQISAGTAQLAALGIIVR</sequence>
<dbReference type="AlphaFoldDB" id="A0A5Q4ZD49"/>
<protein>
    <submittedName>
        <fullName evidence="2">Putative phage protein Gp19</fullName>
    </submittedName>
</protein>
<evidence type="ECO:0000313" key="2">
    <source>
        <dbReference type="EMBL" id="VVD28468.1"/>
    </source>
</evidence>
<dbReference type="RefSeq" id="WP_165185880.1">
    <property type="nucleotide sequence ID" value="NZ_LR699553.1"/>
</dbReference>
<dbReference type="EMBL" id="LR699553">
    <property type="protein sequence ID" value="VVD28468.1"/>
    <property type="molecule type" value="Genomic_DNA"/>
</dbReference>
<feature type="region of interest" description="Disordered" evidence="1">
    <location>
        <begin position="1"/>
        <end position="31"/>
    </location>
</feature>
<proteinExistence type="predicted"/>
<gene>
    <name evidence="2" type="ORF">PDMSB3_2012</name>
</gene>
<dbReference type="Proteomes" id="UP000325811">
    <property type="component" value="Chromosome I"/>
</dbReference>
<keyword evidence="3" id="KW-1185">Reference proteome</keyword>
<reference evidence="2 3" key="1">
    <citation type="submission" date="2019-08" db="EMBL/GenBank/DDBJ databases">
        <authorList>
            <person name="Herpell B J."/>
        </authorList>
    </citation>
    <scope>NUCLEOTIDE SEQUENCE [LARGE SCALE GENOMIC DNA]</scope>
    <source>
        <strain evidence="3">Msb3</strain>
    </source>
</reference>
<evidence type="ECO:0000313" key="3">
    <source>
        <dbReference type="Proteomes" id="UP000325811"/>
    </source>
</evidence>